<dbReference type="PANTHER" id="PTHR21110:SF0">
    <property type="entry name" value="PHOSPHOPENTOMUTASE"/>
    <property type="match status" value="1"/>
</dbReference>
<evidence type="ECO:0000313" key="10">
    <source>
        <dbReference type="Proteomes" id="UP000004923"/>
    </source>
</evidence>
<organism evidence="9 10">
    <name type="scientific">Phascolarctobacterium succinatutens YIT 12067</name>
    <dbReference type="NCBI Taxonomy" id="626939"/>
    <lineage>
        <taxon>Bacteria</taxon>
        <taxon>Bacillati</taxon>
        <taxon>Bacillota</taxon>
        <taxon>Negativicutes</taxon>
        <taxon>Acidaminococcales</taxon>
        <taxon>Acidaminococcaceae</taxon>
        <taxon>Phascolarctobacterium</taxon>
    </lineage>
</organism>
<dbReference type="GO" id="GO:0008973">
    <property type="term" value="F:phosphopentomutase activity"/>
    <property type="evidence" value="ECO:0007669"/>
    <property type="project" value="UniProtKB-UniRule"/>
</dbReference>
<keyword evidence="5 6" id="KW-0413">Isomerase</keyword>
<dbReference type="SUPFAM" id="SSF143856">
    <property type="entry name" value="DeoB insert domain-like"/>
    <property type="match status" value="1"/>
</dbReference>
<accession>E8LFA7</accession>
<proteinExistence type="inferred from homology"/>
<keyword evidence="2 6" id="KW-0963">Cytoplasm</keyword>
<dbReference type="InterPro" id="IPR010045">
    <property type="entry name" value="DeoB"/>
</dbReference>
<dbReference type="HOGENOM" id="CLU_053861_0_0_9"/>
<dbReference type="FunFam" id="3.30.70.1250:FF:000001">
    <property type="entry name" value="Phosphopentomutase"/>
    <property type="match status" value="1"/>
</dbReference>
<comment type="catalytic activity">
    <reaction evidence="6">
        <text>2-deoxy-alpha-D-ribose 1-phosphate = 2-deoxy-D-ribose 5-phosphate</text>
        <dbReference type="Rhea" id="RHEA:27658"/>
        <dbReference type="ChEBI" id="CHEBI:57259"/>
        <dbReference type="ChEBI" id="CHEBI:62877"/>
        <dbReference type="EC" id="5.4.2.7"/>
    </reaction>
</comment>
<dbReference type="SUPFAM" id="SSF53649">
    <property type="entry name" value="Alkaline phosphatase-like"/>
    <property type="match status" value="1"/>
</dbReference>
<name>E8LFA7_9FIRM</name>
<comment type="pathway">
    <text evidence="6">Carbohydrate degradation; 2-deoxy-D-ribose 1-phosphate degradation; D-glyceraldehyde 3-phosphate and acetaldehyde from 2-deoxy-alpha-D-ribose 1-phosphate: step 1/2.</text>
</comment>
<protein>
    <recommendedName>
        <fullName evidence="6 7">Phosphopentomutase</fullName>
        <ecNumber evidence="6 7">5.4.2.7</ecNumber>
    </recommendedName>
    <alternativeName>
        <fullName evidence="6">Phosphodeoxyribomutase</fullName>
    </alternativeName>
</protein>
<dbReference type="GO" id="GO:0006015">
    <property type="term" value="P:5-phosphoribose 1-diphosphate biosynthetic process"/>
    <property type="evidence" value="ECO:0007669"/>
    <property type="project" value="UniProtKB-UniPathway"/>
</dbReference>
<dbReference type="GO" id="GO:0009117">
    <property type="term" value="P:nucleotide metabolic process"/>
    <property type="evidence" value="ECO:0007669"/>
    <property type="project" value="UniProtKB-UniRule"/>
</dbReference>
<comment type="function">
    <text evidence="6">Isomerase that catalyzes the conversion of deoxy-ribose 1-phosphate (dRib-1-P) and ribose 1-phosphate (Rib-1-P) to deoxy-ribose 5-phosphate (dRib-5-P) and ribose 5-phosphate (Rib-5-P), respectively.</text>
</comment>
<feature type="domain" description="Metalloenzyme" evidence="8">
    <location>
        <begin position="11"/>
        <end position="404"/>
    </location>
</feature>
<keyword evidence="4 6" id="KW-0464">Manganese</keyword>
<dbReference type="GO" id="GO:0000287">
    <property type="term" value="F:magnesium ion binding"/>
    <property type="evidence" value="ECO:0007669"/>
    <property type="project" value="UniProtKB-UniRule"/>
</dbReference>
<evidence type="ECO:0000256" key="7">
    <source>
        <dbReference type="NCBIfam" id="TIGR01696"/>
    </source>
</evidence>
<dbReference type="NCBIfam" id="TIGR01696">
    <property type="entry name" value="deoB"/>
    <property type="match status" value="1"/>
</dbReference>
<dbReference type="Gene3D" id="3.40.720.10">
    <property type="entry name" value="Alkaline Phosphatase, subunit A"/>
    <property type="match status" value="1"/>
</dbReference>
<evidence type="ECO:0000256" key="4">
    <source>
        <dbReference type="ARBA" id="ARBA00023211"/>
    </source>
</evidence>
<dbReference type="GO" id="GO:0043094">
    <property type="term" value="P:metabolic compound salvage"/>
    <property type="evidence" value="ECO:0007669"/>
    <property type="project" value="UniProtKB-UniRule"/>
</dbReference>
<dbReference type="UniPathway" id="UPA00087">
    <property type="reaction ID" value="UER00173"/>
</dbReference>
<feature type="binding site" evidence="6">
    <location>
        <position position="365"/>
    </location>
    <ligand>
        <name>Mn(2+)</name>
        <dbReference type="ChEBI" id="CHEBI:29035"/>
        <label>2</label>
    </ligand>
</feature>
<gene>
    <name evidence="6 9" type="primary">deoB</name>
    <name evidence="9" type="ORF">HMPREF9443_01547</name>
</gene>
<evidence type="ECO:0000256" key="2">
    <source>
        <dbReference type="ARBA" id="ARBA00022490"/>
    </source>
</evidence>
<feature type="binding site" evidence="6">
    <location>
        <position position="312"/>
    </location>
    <ligand>
        <name>Mn(2+)</name>
        <dbReference type="ChEBI" id="CHEBI:29035"/>
        <label>2</label>
    </ligand>
</feature>
<dbReference type="AlphaFoldDB" id="E8LFA7"/>
<comment type="subcellular location">
    <subcellularLocation>
        <location evidence="6">Cytoplasm</location>
    </subcellularLocation>
</comment>
<dbReference type="GO" id="GO:0005829">
    <property type="term" value="C:cytosol"/>
    <property type="evidence" value="ECO:0007669"/>
    <property type="project" value="TreeGrafter"/>
</dbReference>
<dbReference type="Proteomes" id="UP000004923">
    <property type="component" value="Unassembled WGS sequence"/>
</dbReference>
<dbReference type="GO" id="GO:0030145">
    <property type="term" value="F:manganese ion binding"/>
    <property type="evidence" value="ECO:0007669"/>
    <property type="project" value="UniProtKB-UniRule"/>
</dbReference>
<evidence type="ECO:0000256" key="5">
    <source>
        <dbReference type="ARBA" id="ARBA00023235"/>
    </source>
</evidence>
<dbReference type="NCBIfam" id="NF003766">
    <property type="entry name" value="PRK05362.1"/>
    <property type="match status" value="1"/>
</dbReference>
<dbReference type="EC" id="5.4.2.7" evidence="6 7"/>
<comment type="caution">
    <text evidence="9">The sequence shown here is derived from an EMBL/GenBank/DDBJ whole genome shotgun (WGS) entry which is preliminary data.</text>
</comment>
<evidence type="ECO:0000256" key="1">
    <source>
        <dbReference type="ARBA" id="ARBA00010373"/>
    </source>
</evidence>
<feature type="binding site" evidence="6">
    <location>
        <position position="354"/>
    </location>
    <ligand>
        <name>Mn(2+)</name>
        <dbReference type="ChEBI" id="CHEBI:29035"/>
        <label>1</label>
    </ligand>
</feature>
<comment type="catalytic activity">
    <reaction evidence="6">
        <text>alpha-D-ribose 1-phosphate = D-ribose 5-phosphate</text>
        <dbReference type="Rhea" id="RHEA:18793"/>
        <dbReference type="ChEBI" id="CHEBI:57720"/>
        <dbReference type="ChEBI" id="CHEBI:78346"/>
        <dbReference type="EC" id="5.4.2.7"/>
    </reaction>
</comment>
<feature type="binding site" evidence="6">
    <location>
        <position position="317"/>
    </location>
    <ligand>
        <name>Mn(2+)</name>
        <dbReference type="ChEBI" id="CHEBI:29035"/>
        <label>2</label>
    </ligand>
</feature>
<reference evidence="9 10" key="1">
    <citation type="submission" date="2011-01" db="EMBL/GenBank/DDBJ databases">
        <authorList>
            <person name="Weinstock G."/>
            <person name="Sodergren E."/>
            <person name="Clifton S."/>
            <person name="Fulton L."/>
            <person name="Fulton B."/>
            <person name="Courtney L."/>
            <person name="Fronick C."/>
            <person name="Harrison M."/>
            <person name="Strong C."/>
            <person name="Farmer C."/>
            <person name="Delahaunty K."/>
            <person name="Markovic C."/>
            <person name="Hall O."/>
            <person name="Minx P."/>
            <person name="Tomlinson C."/>
            <person name="Mitreva M."/>
            <person name="Hou S."/>
            <person name="Chen J."/>
            <person name="Wollam A."/>
            <person name="Pepin K.H."/>
            <person name="Johnson M."/>
            <person name="Bhonagiri V."/>
            <person name="Zhang X."/>
            <person name="Suruliraj S."/>
            <person name="Warren W."/>
            <person name="Chinwalla A."/>
            <person name="Mardis E.R."/>
            <person name="Wilson R.K."/>
        </authorList>
    </citation>
    <scope>NUCLEOTIDE SEQUENCE [LARGE SCALE GENOMIC DNA]</scope>
    <source>
        <strain evidence="9 10">YIT 12067</strain>
    </source>
</reference>
<dbReference type="PANTHER" id="PTHR21110">
    <property type="entry name" value="PHOSPHOPENTOMUTASE"/>
    <property type="match status" value="1"/>
</dbReference>
<comment type="cofactor">
    <cofactor evidence="6">
        <name>Mn(2+)</name>
        <dbReference type="ChEBI" id="CHEBI:29035"/>
    </cofactor>
    <text evidence="6">Binds 2 manganese ions.</text>
</comment>
<keyword evidence="3 6" id="KW-0479">Metal-binding</keyword>
<dbReference type="EMBL" id="AEVN01000073">
    <property type="protein sequence ID" value="EFY04506.1"/>
    <property type="molecule type" value="Genomic_DNA"/>
</dbReference>
<evidence type="ECO:0000256" key="3">
    <source>
        <dbReference type="ARBA" id="ARBA00022723"/>
    </source>
</evidence>
<evidence type="ECO:0000313" key="9">
    <source>
        <dbReference type="EMBL" id="EFY04506.1"/>
    </source>
</evidence>
<dbReference type="InterPro" id="IPR006124">
    <property type="entry name" value="Metalloenzyme"/>
</dbReference>
<feature type="binding site" evidence="6">
    <location>
        <position position="18"/>
    </location>
    <ligand>
        <name>Mn(2+)</name>
        <dbReference type="ChEBI" id="CHEBI:29035"/>
        <label>1</label>
    </ligand>
</feature>
<dbReference type="Pfam" id="PF01676">
    <property type="entry name" value="Metalloenzyme"/>
    <property type="match status" value="1"/>
</dbReference>
<keyword evidence="10" id="KW-1185">Reference proteome</keyword>
<feature type="binding site" evidence="6">
    <location>
        <position position="353"/>
    </location>
    <ligand>
        <name>Mn(2+)</name>
        <dbReference type="ChEBI" id="CHEBI:29035"/>
        <label>1</label>
    </ligand>
</feature>
<dbReference type="eggNOG" id="COG1015">
    <property type="taxonomic scope" value="Bacteria"/>
</dbReference>
<evidence type="ECO:0000256" key="6">
    <source>
        <dbReference type="HAMAP-Rule" id="MF_00740"/>
    </source>
</evidence>
<sequence length="415" mass="45095">MLKKAGEKMARTIILLLDSFGIGYAHDAEAYGDKGADTLGHICDWLAKNPRHAGEAPMPLHLPHLAERGLQAAAELSRGEALPAGLGAEHTIGAYTYAQEVSRGKDTLSGHWEISGVPVKFDWGYFPDVPKCFPQELVDAIISQGNLPGVLGECHASGTEIIKEMGEEHVRSGKPIIYTSADSVLQIAAHEEAFGLERLYDLCKLAFKLVQPYNIARVIARPFVGTCAADFTRTTNRHDYAVPAPQPTLLDKMVAAGGSVYAVGKIADIFAHRGITKHYAAGGLDKLVDATKQAVADAMDNTIVFTNFVDFDSSYGHRRDIQGYGEALEYFDSRLPEITALLHPDDLLLMTADHGNDPSWSGTDHTREKIPVLFSGAGIECKQLKPMQTFADIGQTIADYMKIEPTLTGTKADLF</sequence>
<dbReference type="InterPro" id="IPR024052">
    <property type="entry name" value="Phosphopentomutase_DeoB_cap_sf"/>
</dbReference>
<evidence type="ECO:0000259" key="8">
    <source>
        <dbReference type="Pfam" id="PF01676"/>
    </source>
</evidence>
<dbReference type="HAMAP" id="MF_00740">
    <property type="entry name" value="Phosphopentomut"/>
    <property type="match status" value="1"/>
</dbReference>
<dbReference type="PIRSF" id="PIRSF001491">
    <property type="entry name" value="Ppentomutase"/>
    <property type="match status" value="1"/>
</dbReference>
<comment type="similarity">
    <text evidence="1 6">Belongs to the phosphopentomutase family.</text>
</comment>
<dbReference type="Gene3D" id="3.30.70.1250">
    <property type="entry name" value="Phosphopentomutase"/>
    <property type="match status" value="1"/>
</dbReference>
<dbReference type="InterPro" id="IPR017850">
    <property type="entry name" value="Alkaline_phosphatase_core_sf"/>
</dbReference>
<dbReference type="GO" id="GO:0006018">
    <property type="term" value="P:2-deoxyribose 1-phosphate catabolic process"/>
    <property type="evidence" value="ECO:0007669"/>
    <property type="project" value="UniProtKB-UniRule"/>
</dbReference>
<dbReference type="CDD" id="cd16009">
    <property type="entry name" value="PPM"/>
    <property type="match status" value="1"/>
</dbReference>